<organism evidence="1 2">
    <name type="scientific">Rubroshorea leprosula</name>
    <dbReference type="NCBI Taxonomy" id="152421"/>
    <lineage>
        <taxon>Eukaryota</taxon>
        <taxon>Viridiplantae</taxon>
        <taxon>Streptophyta</taxon>
        <taxon>Embryophyta</taxon>
        <taxon>Tracheophyta</taxon>
        <taxon>Spermatophyta</taxon>
        <taxon>Magnoliopsida</taxon>
        <taxon>eudicotyledons</taxon>
        <taxon>Gunneridae</taxon>
        <taxon>Pentapetalae</taxon>
        <taxon>rosids</taxon>
        <taxon>malvids</taxon>
        <taxon>Malvales</taxon>
        <taxon>Dipterocarpaceae</taxon>
        <taxon>Rubroshorea</taxon>
    </lineage>
</organism>
<evidence type="ECO:0000313" key="2">
    <source>
        <dbReference type="Proteomes" id="UP001054252"/>
    </source>
</evidence>
<name>A0AAV5JJU2_9ROSI</name>
<dbReference type="EMBL" id="BPVZ01000037">
    <property type="protein sequence ID" value="GKV13056.1"/>
    <property type="molecule type" value="Genomic_DNA"/>
</dbReference>
<protein>
    <submittedName>
        <fullName evidence="1">Uncharacterized protein</fullName>
    </submittedName>
</protein>
<keyword evidence="2" id="KW-1185">Reference proteome</keyword>
<dbReference type="Proteomes" id="UP001054252">
    <property type="component" value="Unassembled WGS sequence"/>
</dbReference>
<sequence>MVVFVVVFSALSSPLAFGLIFIETFCLRKKKSADCLNHGLTYGYLFNSFTLLLYFRTPHFKVFGRPLSPAFKAEMLGPSGNFVLKALSYTQPWTVAQETRKKQRYLA</sequence>
<reference evidence="1 2" key="1">
    <citation type="journal article" date="2021" name="Commun. Biol.">
        <title>The genome of Shorea leprosula (Dipterocarpaceae) highlights the ecological relevance of drought in aseasonal tropical rainforests.</title>
        <authorList>
            <person name="Ng K.K.S."/>
            <person name="Kobayashi M.J."/>
            <person name="Fawcett J.A."/>
            <person name="Hatakeyama M."/>
            <person name="Paape T."/>
            <person name="Ng C.H."/>
            <person name="Ang C.C."/>
            <person name="Tnah L.H."/>
            <person name="Lee C.T."/>
            <person name="Nishiyama T."/>
            <person name="Sese J."/>
            <person name="O'Brien M.J."/>
            <person name="Copetti D."/>
            <person name="Mohd Noor M.I."/>
            <person name="Ong R.C."/>
            <person name="Putra M."/>
            <person name="Sireger I.Z."/>
            <person name="Indrioko S."/>
            <person name="Kosugi Y."/>
            <person name="Izuno A."/>
            <person name="Isagi Y."/>
            <person name="Lee S.L."/>
            <person name="Shimizu K.K."/>
        </authorList>
    </citation>
    <scope>NUCLEOTIDE SEQUENCE [LARGE SCALE GENOMIC DNA]</scope>
    <source>
        <strain evidence="1">214</strain>
    </source>
</reference>
<gene>
    <name evidence="1" type="ORF">SLEP1_g24130</name>
</gene>
<dbReference type="AlphaFoldDB" id="A0AAV5JJU2"/>
<accession>A0AAV5JJU2</accession>
<comment type="caution">
    <text evidence="1">The sequence shown here is derived from an EMBL/GenBank/DDBJ whole genome shotgun (WGS) entry which is preliminary data.</text>
</comment>
<proteinExistence type="predicted"/>
<evidence type="ECO:0000313" key="1">
    <source>
        <dbReference type="EMBL" id="GKV13056.1"/>
    </source>
</evidence>